<proteinExistence type="predicted"/>
<accession>A0A5C3MVC7</accession>
<dbReference type="PROSITE" id="PS50011">
    <property type="entry name" value="PROTEIN_KINASE_DOM"/>
    <property type="match status" value="1"/>
</dbReference>
<dbReference type="GO" id="GO:0005524">
    <property type="term" value="F:ATP binding"/>
    <property type="evidence" value="ECO:0007669"/>
    <property type="project" value="InterPro"/>
</dbReference>
<protein>
    <submittedName>
        <fullName evidence="2">Kinase-like protein</fullName>
    </submittedName>
</protein>
<dbReference type="InterPro" id="IPR011009">
    <property type="entry name" value="Kinase-like_dom_sf"/>
</dbReference>
<evidence type="ECO:0000259" key="1">
    <source>
        <dbReference type="PROSITE" id="PS50011"/>
    </source>
</evidence>
<dbReference type="InterPro" id="IPR051681">
    <property type="entry name" value="Ser/Thr_Kinases-Pseudokinases"/>
</dbReference>
<keyword evidence="2" id="KW-0808">Transferase</keyword>
<dbReference type="PROSITE" id="PS00109">
    <property type="entry name" value="PROTEIN_KINASE_TYR"/>
    <property type="match status" value="1"/>
</dbReference>
<dbReference type="InterPro" id="IPR000719">
    <property type="entry name" value="Prot_kinase_dom"/>
</dbReference>
<dbReference type="GO" id="GO:0004674">
    <property type="term" value="F:protein serine/threonine kinase activity"/>
    <property type="evidence" value="ECO:0007669"/>
    <property type="project" value="TreeGrafter"/>
</dbReference>
<dbReference type="SUPFAM" id="SSF56112">
    <property type="entry name" value="Protein kinase-like (PK-like)"/>
    <property type="match status" value="1"/>
</dbReference>
<dbReference type="PANTHER" id="PTHR44329">
    <property type="entry name" value="SERINE/THREONINE-PROTEIN KINASE TNNI3K-RELATED"/>
    <property type="match status" value="1"/>
</dbReference>
<dbReference type="EMBL" id="ML213518">
    <property type="protein sequence ID" value="TFK48873.1"/>
    <property type="molecule type" value="Genomic_DNA"/>
</dbReference>
<dbReference type="Proteomes" id="UP000305948">
    <property type="component" value="Unassembled WGS sequence"/>
</dbReference>
<dbReference type="OrthoDB" id="1668230at2759"/>
<dbReference type="STRING" id="5364.A0A5C3MVC7"/>
<feature type="domain" description="Protein kinase" evidence="1">
    <location>
        <begin position="535"/>
        <end position="796"/>
    </location>
</feature>
<dbReference type="Pfam" id="PF07714">
    <property type="entry name" value="PK_Tyr_Ser-Thr"/>
    <property type="match status" value="1"/>
</dbReference>
<reference evidence="2 3" key="1">
    <citation type="journal article" date="2019" name="Nat. Ecol. Evol.">
        <title>Megaphylogeny resolves global patterns of mushroom evolution.</title>
        <authorList>
            <person name="Varga T."/>
            <person name="Krizsan K."/>
            <person name="Foldi C."/>
            <person name="Dima B."/>
            <person name="Sanchez-Garcia M."/>
            <person name="Sanchez-Ramirez S."/>
            <person name="Szollosi G.J."/>
            <person name="Szarkandi J.G."/>
            <person name="Papp V."/>
            <person name="Albert L."/>
            <person name="Andreopoulos W."/>
            <person name="Angelini C."/>
            <person name="Antonin V."/>
            <person name="Barry K.W."/>
            <person name="Bougher N.L."/>
            <person name="Buchanan P."/>
            <person name="Buyck B."/>
            <person name="Bense V."/>
            <person name="Catcheside P."/>
            <person name="Chovatia M."/>
            <person name="Cooper J."/>
            <person name="Damon W."/>
            <person name="Desjardin D."/>
            <person name="Finy P."/>
            <person name="Geml J."/>
            <person name="Haridas S."/>
            <person name="Hughes K."/>
            <person name="Justo A."/>
            <person name="Karasinski D."/>
            <person name="Kautmanova I."/>
            <person name="Kiss B."/>
            <person name="Kocsube S."/>
            <person name="Kotiranta H."/>
            <person name="LaButti K.M."/>
            <person name="Lechner B.E."/>
            <person name="Liimatainen K."/>
            <person name="Lipzen A."/>
            <person name="Lukacs Z."/>
            <person name="Mihaltcheva S."/>
            <person name="Morgado L.N."/>
            <person name="Niskanen T."/>
            <person name="Noordeloos M.E."/>
            <person name="Ohm R.A."/>
            <person name="Ortiz-Santana B."/>
            <person name="Ovrebo C."/>
            <person name="Racz N."/>
            <person name="Riley R."/>
            <person name="Savchenko A."/>
            <person name="Shiryaev A."/>
            <person name="Soop K."/>
            <person name="Spirin V."/>
            <person name="Szebenyi C."/>
            <person name="Tomsovsky M."/>
            <person name="Tulloss R.E."/>
            <person name="Uehling J."/>
            <person name="Grigoriev I.V."/>
            <person name="Vagvolgyi C."/>
            <person name="Papp T."/>
            <person name="Martin F.M."/>
            <person name="Miettinen O."/>
            <person name="Hibbett D.S."/>
            <person name="Nagy L.G."/>
        </authorList>
    </citation>
    <scope>NUCLEOTIDE SEQUENCE [LARGE SCALE GENOMIC DNA]</scope>
    <source>
        <strain evidence="2 3">OMC1185</strain>
    </source>
</reference>
<organism evidence="2 3">
    <name type="scientific">Heliocybe sulcata</name>
    <dbReference type="NCBI Taxonomy" id="5364"/>
    <lineage>
        <taxon>Eukaryota</taxon>
        <taxon>Fungi</taxon>
        <taxon>Dikarya</taxon>
        <taxon>Basidiomycota</taxon>
        <taxon>Agaricomycotina</taxon>
        <taxon>Agaricomycetes</taxon>
        <taxon>Gloeophyllales</taxon>
        <taxon>Gloeophyllaceae</taxon>
        <taxon>Heliocybe</taxon>
    </lineage>
</organism>
<dbReference type="InterPro" id="IPR001245">
    <property type="entry name" value="Ser-Thr/Tyr_kinase_cat_dom"/>
</dbReference>
<dbReference type="Gene3D" id="1.10.510.10">
    <property type="entry name" value="Transferase(Phosphotransferase) domain 1"/>
    <property type="match status" value="1"/>
</dbReference>
<keyword evidence="2" id="KW-0418">Kinase</keyword>
<dbReference type="InterPro" id="IPR008266">
    <property type="entry name" value="Tyr_kinase_AS"/>
</dbReference>
<keyword evidence="3" id="KW-1185">Reference proteome</keyword>
<name>A0A5C3MVC7_9AGAM</name>
<sequence length="814" mass="93212">MGRVAAFQGRGKIPRVYHRSREDLGRVFICYGRGRPYVPLCTCLSFHDRPDIDDASTSLRPNADHPLQNGSVWPAFLVAVVVADAAPSLSSYYASARHRVLDLLSCIIPLTCARIPPSQWNNIDQTLRHRLMVDKADVSYHDWVNQYPSAWRPAITLLSHQEWQYIEELHNKYTRAPATPWERDRLGRKCATYLQASCHFLHDRWDDRAALGENYDVETLLFSVLWLVEDYRYCRRAFRLRWRPVDMYNDWGAACKTLVLAFRDFPAERSAERSMTCLLQVMERHGHVCRAYGGAMVREMFGGVIGFLGHVTARELVVFQDVVATQKPIPDTLYVPSFLVEPMRCSLCTWTNNDSWAILPVAFGQELCTKLSVLHVRMQFAETRDDFMSVLNIGIEAGDALTAYADSALEACPPVLTEQILRTWISLLYLIFESRTFKSEPDEVLGEMENLCRDRLVERATYGAELPTSSPVEFMELLQNLLDDSKDYHDILVPSGRTQCVLDPPFRKALHRLLMKLGEETKALLPSIFMRNVEFSGNAPVTGGGFADVYKGHVGDMVVALKRIRMYETNDIEKLNKLFQREALVWRQLRHPHILPFLGMHPSPNSNPYLVSPWMERGNMMTCRRQNMFLEADIHRLLDEIAQGLFYLHSENIVHGDICGRNILIDDQGHARLADFGLSVLAEATKGAYTESHSTGSERWQPAELLDFTRTSFRKTRETDVYAFGCVCLELCTGKKPYSYIPNGSFAYAVIRGQKPKRPAPEEAVGLRDDFWDLMQKCWEKEPQDRVPWQWLSNWVSNIRRSGRPGMMGYGASR</sequence>
<dbReference type="AlphaFoldDB" id="A0A5C3MVC7"/>
<evidence type="ECO:0000313" key="3">
    <source>
        <dbReference type="Proteomes" id="UP000305948"/>
    </source>
</evidence>
<gene>
    <name evidence="2" type="ORF">OE88DRAFT_516733</name>
</gene>
<evidence type="ECO:0000313" key="2">
    <source>
        <dbReference type="EMBL" id="TFK48873.1"/>
    </source>
</evidence>